<evidence type="ECO:0000256" key="1">
    <source>
        <dbReference type="ARBA" id="ARBA00023015"/>
    </source>
</evidence>
<feature type="domain" description="HTH araC/xylS-type" evidence="4">
    <location>
        <begin position="241"/>
        <end position="341"/>
    </location>
</feature>
<dbReference type="RefSeq" id="WP_147158135.1">
    <property type="nucleotide sequence ID" value="NZ_BJYR01000003.1"/>
</dbReference>
<name>A0A512AGD5_9SPHN</name>
<dbReference type="InterPro" id="IPR035418">
    <property type="entry name" value="AraC-bd_2"/>
</dbReference>
<evidence type="ECO:0000313" key="5">
    <source>
        <dbReference type="EMBL" id="GEN98750.1"/>
    </source>
</evidence>
<protein>
    <submittedName>
        <fullName evidence="5">AraC family transcriptional regulator</fullName>
    </submittedName>
</protein>
<dbReference type="Pfam" id="PF12833">
    <property type="entry name" value="HTH_18"/>
    <property type="match status" value="1"/>
</dbReference>
<dbReference type="Proteomes" id="UP000321464">
    <property type="component" value="Unassembled WGS sequence"/>
</dbReference>
<evidence type="ECO:0000259" key="4">
    <source>
        <dbReference type="PROSITE" id="PS01124"/>
    </source>
</evidence>
<dbReference type="InterPro" id="IPR018062">
    <property type="entry name" value="HTH_AraC-typ_CS"/>
</dbReference>
<evidence type="ECO:0000256" key="2">
    <source>
        <dbReference type="ARBA" id="ARBA00023125"/>
    </source>
</evidence>
<dbReference type="PROSITE" id="PS01124">
    <property type="entry name" value="HTH_ARAC_FAMILY_2"/>
    <property type="match status" value="1"/>
</dbReference>
<keyword evidence="2" id="KW-0238">DNA-binding</keyword>
<sequence>MHRINLGAFDEGASHYSGALGGYPNQVFRSHDGDAVRARVGQMFCDHTMALVNARAELDTRIAHLRCGRGVSITEMQYGADVLIDAGRLENFYLVQIPLEGRARVTLGGREEVFLPGSASVENPVEPMDMFWSRDCRKVVLRYERALFERFVEIYLGKPLRDAVRFAPRLELTSAGGQVLVDHLRSALGVLRRDELRGQSLPPLFETHLETTLMGALLFLQPHNYSADFAGGSGYDTGPVRRVRDYLEAKAHEPIDMVALAEIAGIPVRTLYHQFQRVHGVSPMQMLRTIRLDRVRRELLAGGSGVNVTNVALAWGFDHLGRFAASYRERFGETPRETLQRCRTGVS</sequence>
<dbReference type="PANTHER" id="PTHR46796">
    <property type="entry name" value="HTH-TYPE TRANSCRIPTIONAL ACTIVATOR RHAS-RELATED"/>
    <property type="match status" value="1"/>
</dbReference>
<evidence type="ECO:0000313" key="6">
    <source>
        <dbReference type="Proteomes" id="UP000321464"/>
    </source>
</evidence>
<dbReference type="SMART" id="SM00342">
    <property type="entry name" value="HTH_ARAC"/>
    <property type="match status" value="1"/>
</dbReference>
<organism evidence="5 6">
    <name type="scientific">Novosphingobium sediminis</name>
    <dbReference type="NCBI Taxonomy" id="707214"/>
    <lineage>
        <taxon>Bacteria</taxon>
        <taxon>Pseudomonadati</taxon>
        <taxon>Pseudomonadota</taxon>
        <taxon>Alphaproteobacteria</taxon>
        <taxon>Sphingomonadales</taxon>
        <taxon>Sphingomonadaceae</taxon>
        <taxon>Novosphingobium</taxon>
    </lineage>
</organism>
<keyword evidence="3" id="KW-0804">Transcription</keyword>
<dbReference type="Gene3D" id="1.10.10.60">
    <property type="entry name" value="Homeodomain-like"/>
    <property type="match status" value="1"/>
</dbReference>
<accession>A0A512AGD5</accession>
<dbReference type="OrthoDB" id="7285481at2"/>
<dbReference type="InterPro" id="IPR050204">
    <property type="entry name" value="AraC_XylS_family_regulators"/>
</dbReference>
<reference evidence="5 6" key="1">
    <citation type="submission" date="2019-07" db="EMBL/GenBank/DDBJ databases">
        <title>Whole genome shotgun sequence of Novosphingobium sediminis NBRC 106119.</title>
        <authorList>
            <person name="Hosoyama A."/>
            <person name="Uohara A."/>
            <person name="Ohji S."/>
            <person name="Ichikawa N."/>
        </authorList>
    </citation>
    <scope>NUCLEOTIDE SEQUENCE [LARGE SCALE GENOMIC DNA]</scope>
    <source>
        <strain evidence="5 6">NBRC 106119</strain>
    </source>
</reference>
<dbReference type="InterPro" id="IPR009057">
    <property type="entry name" value="Homeodomain-like_sf"/>
</dbReference>
<comment type="caution">
    <text evidence="5">The sequence shown here is derived from an EMBL/GenBank/DDBJ whole genome shotgun (WGS) entry which is preliminary data.</text>
</comment>
<dbReference type="AlphaFoldDB" id="A0A512AGD5"/>
<dbReference type="GO" id="GO:0003700">
    <property type="term" value="F:DNA-binding transcription factor activity"/>
    <property type="evidence" value="ECO:0007669"/>
    <property type="project" value="InterPro"/>
</dbReference>
<dbReference type="PROSITE" id="PS00041">
    <property type="entry name" value="HTH_ARAC_FAMILY_1"/>
    <property type="match status" value="1"/>
</dbReference>
<keyword evidence="6" id="KW-1185">Reference proteome</keyword>
<dbReference type="SUPFAM" id="SSF46689">
    <property type="entry name" value="Homeodomain-like"/>
    <property type="match status" value="2"/>
</dbReference>
<dbReference type="Pfam" id="PF14525">
    <property type="entry name" value="AraC_binding_2"/>
    <property type="match status" value="1"/>
</dbReference>
<keyword evidence="1" id="KW-0805">Transcription regulation</keyword>
<gene>
    <name evidence="5" type="primary">eutR</name>
    <name evidence="5" type="ORF">NSE01_05830</name>
</gene>
<dbReference type="EMBL" id="BJYR01000003">
    <property type="protein sequence ID" value="GEN98750.1"/>
    <property type="molecule type" value="Genomic_DNA"/>
</dbReference>
<evidence type="ECO:0000256" key="3">
    <source>
        <dbReference type="ARBA" id="ARBA00023163"/>
    </source>
</evidence>
<proteinExistence type="predicted"/>
<dbReference type="InterPro" id="IPR018060">
    <property type="entry name" value="HTH_AraC"/>
</dbReference>
<dbReference type="GO" id="GO:0043565">
    <property type="term" value="F:sequence-specific DNA binding"/>
    <property type="evidence" value="ECO:0007669"/>
    <property type="project" value="InterPro"/>
</dbReference>